<evidence type="ECO:0000256" key="1">
    <source>
        <dbReference type="ARBA" id="ARBA00004496"/>
    </source>
</evidence>
<comment type="similarity">
    <text evidence="2">Belongs to the TsaE family.</text>
</comment>
<keyword evidence="8" id="KW-0067">ATP-binding</keyword>
<comment type="caution">
    <text evidence="11">The sequence shown here is derived from an EMBL/GenBank/DDBJ whole genome shotgun (WGS) entry which is preliminary data.</text>
</comment>
<keyword evidence="6" id="KW-0479">Metal-binding</keyword>
<evidence type="ECO:0000313" key="12">
    <source>
        <dbReference type="Proteomes" id="UP000231550"/>
    </source>
</evidence>
<dbReference type="GO" id="GO:0005524">
    <property type="term" value="F:ATP binding"/>
    <property type="evidence" value="ECO:0007669"/>
    <property type="project" value="UniProtKB-KW"/>
</dbReference>
<dbReference type="InterPro" id="IPR003442">
    <property type="entry name" value="T6A_TsaE"/>
</dbReference>
<accession>A0A2H0KRL8</accession>
<dbReference type="Proteomes" id="UP000231550">
    <property type="component" value="Unassembled WGS sequence"/>
</dbReference>
<keyword evidence="7" id="KW-0547">Nucleotide-binding</keyword>
<keyword evidence="4" id="KW-0963">Cytoplasm</keyword>
<evidence type="ECO:0000256" key="5">
    <source>
        <dbReference type="ARBA" id="ARBA00022694"/>
    </source>
</evidence>
<name>A0A2H0KRL8_9BACT</name>
<dbReference type="PANTHER" id="PTHR33540">
    <property type="entry name" value="TRNA THREONYLCARBAMOYLADENOSINE BIOSYNTHESIS PROTEIN TSAE"/>
    <property type="match status" value="1"/>
</dbReference>
<dbReference type="NCBIfam" id="TIGR00150">
    <property type="entry name" value="T6A_YjeE"/>
    <property type="match status" value="1"/>
</dbReference>
<keyword evidence="9" id="KW-0460">Magnesium</keyword>
<evidence type="ECO:0000256" key="2">
    <source>
        <dbReference type="ARBA" id="ARBA00007599"/>
    </source>
</evidence>
<dbReference type="Pfam" id="PF02367">
    <property type="entry name" value="TsaE"/>
    <property type="match status" value="1"/>
</dbReference>
<sequence>MAKEISTKNSEETQKIGESFVKSIKKKNGRKAIIVALEGDLGGGKTTFAQGLARGLRLKDSITSPSFVLIKKYQLKEKNCKIENLYHIDCYRLNKSWQLQELGLEEIINDPKNLVVIEWAERVEEILPKDKTVIKFEWVDENKRKITFNNK</sequence>
<dbReference type="SUPFAM" id="SSF52540">
    <property type="entry name" value="P-loop containing nucleoside triphosphate hydrolases"/>
    <property type="match status" value="1"/>
</dbReference>
<evidence type="ECO:0000256" key="8">
    <source>
        <dbReference type="ARBA" id="ARBA00022840"/>
    </source>
</evidence>
<reference evidence="11 12" key="1">
    <citation type="submission" date="2017-09" db="EMBL/GenBank/DDBJ databases">
        <title>Depth-based differentiation of microbial function through sediment-hosted aquifers and enrichment of novel symbionts in the deep terrestrial subsurface.</title>
        <authorList>
            <person name="Probst A.J."/>
            <person name="Ladd B."/>
            <person name="Jarett J.K."/>
            <person name="Geller-Mcgrath D.E."/>
            <person name="Sieber C.M."/>
            <person name="Emerson J.B."/>
            <person name="Anantharaman K."/>
            <person name="Thomas B.C."/>
            <person name="Malmstrom R."/>
            <person name="Stieglmeier M."/>
            <person name="Klingl A."/>
            <person name="Woyke T."/>
            <person name="Ryan C.M."/>
            <person name="Banfield J.F."/>
        </authorList>
    </citation>
    <scope>NUCLEOTIDE SEQUENCE [LARGE SCALE GENOMIC DNA]</scope>
    <source>
        <strain evidence="11">CG11_big_fil_rev_8_21_14_0_20_44_10</strain>
    </source>
</reference>
<organism evidence="11 12">
    <name type="scientific">Candidatus Portnoybacteria bacterium CG11_big_fil_rev_8_21_14_0_20_44_10</name>
    <dbReference type="NCBI Taxonomy" id="1974818"/>
    <lineage>
        <taxon>Bacteria</taxon>
        <taxon>Candidatus Portnoyibacteriota</taxon>
    </lineage>
</organism>
<dbReference type="InterPro" id="IPR027417">
    <property type="entry name" value="P-loop_NTPase"/>
</dbReference>
<evidence type="ECO:0000256" key="7">
    <source>
        <dbReference type="ARBA" id="ARBA00022741"/>
    </source>
</evidence>
<dbReference type="GO" id="GO:0005737">
    <property type="term" value="C:cytoplasm"/>
    <property type="evidence" value="ECO:0007669"/>
    <property type="project" value="UniProtKB-SubCell"/>
</dbReference>
<keyword evidence="11" id="KW-0808">Transferase</keyword>
<dbReference type="PANTHER" id="PTHR33540:SF2">
    <property type="entry name" value="TRNA THREONYLCARBAMOYLADENOSINE BIOSYNTHESIS PROTEIN TSAE"/>
    <property type="match status" value="1"/>
</dbReference>
<evidence type="ECO:0000313" key="11">
    <source>
        <dbReference type="EMBL" id="PIQ74803.1"/>
    </source>
</evidence>
<dbReference type="GO" id="GO:0002949">
    <property type="term" value="P:tRNA threonylcarbamoyladenosine modification"/>
    <property type="evidence" value="ECO:0007669"/>
    <property type="project" value="InterPro"/>
</dbReference>
<evidence type="ECO:0000256" key="4">
    <source>
        <dbReference type="ARBA" id="ARBA00022490"/>
    </source>
</evidence>
<evidence type="ECO:0000256" key="6">
    <source>
        <dbReference type="ARBA" id="ARBA00022723"/>
    </source>
</evidence>
<dbReference type="GO" id="GO:0016740">
    <property type="term" value="F:transferase activity"/>
    <property type="evidence" value="ECO:0007669"/>
    <property type="project" value="UniProtKB-KW"/>
</dbReference>
<dbReference type="AlphaFoldDB" id="A0A2H0KRL8"/>
<dbReference type="EMBL" id="PCVN01000002">
    <property type="protein sequence ID" value="PIQ74803.1"/>
    <property type="molecule type" value="Genomic_DNA"/>
</dbReference>
<dbReference type="GO" id="GO:0046872">
    <property type="term" value="F:metal ion binding"/>
    <property type="evidence" value="ECO:0007669"/>
    <property type="project" value="UniProtKB-KW"/>
</dbReference>
<protein>
    <recommendedName>
        <fullName evidence="3">tRNA threonylcarbamoyladenosine biosynthesis protein TsaE</fullName>
    </recommendedName>
    <alternativeName>
        <fullName evidence="10">t(6)A37 threonylcarbamoyladenosine biosynthesis protein TsaE</fullName>
    </alternativeName>
</protein>
<keyword evidence="5" id="KW-0819">tRNA processing</keyword>
<dbReference type="Gene3D" id="3.40.50.300">
    <property type="entry name" value="P-loop containing nucleotide triphosphate hydrolases"/>
    <property type="match status" value="1"/>
</dbReference>
<proteinExistence type="inferred from homology"/>
<evidence type="ECO:0000256" key="9">
    <source>
        <dbReference type="ARBA" id="ARBA00022842"/>
    </source>
</evidence>
<comment type="subcellular location">
    <subcellularLocation>
        <location evidence="1">Cytoplasm</location>
    </subcellularLocation>
</comment>
<evidence type="ECO:0000256" key="3">
    <source>
        <dbReference type="ARBA" id="ARBA00019010"/>
    </source>
</evidence>
<evidence type="ECO:0000256" key="10">
    <source>
        <dbReference type="ARBA" id="ARBA00032441"/>
    </source>
</evidence>
<gene>
    <name evidence="11" type="ORF">COV85_00140</name>
</gene>